<protein>
    <submittedName>
        <fullName evidence="1">Uncharacterized protein</fullName>
    </submittedName>
</protein>
<evidence type="ECO:0000313" key="1">
    <source>
        <dbReference type="EMBL" id="EGV42750.1"/>
    </source>
</evidence>
<reference evidence="1 2" key="1">
    <citation type="journal article" date="2008" name="Int. J. Syst. Evol. Microbiol.">
        <title>Bizionia argentinensis sp. nov., isolated from surface marine water in Antarctica.</title>
        <authorList>
            <person name="Bercovich A."/>
            <person name="Vazquez S.C."/>
            <person name="Yankilevich P."/>
            <person name="Coria S.H."/>
            <person name="Foti M."/>
            <person name="Hernandez E."/>
            <person name="Vidal A."/>
            <person name="Ruberto L."/>
            <person name="Melo C."/>
            <person name="Marenssi S."/>
            <person name="Criscuolo M."/>
            <person name="Memoli M."/>
            <person name="Arguelles M."/>
            <person name="Mac Cormack W.P."/>
        </authorList>
    </citation>
    <scope>NUCLEOTIDE SEQUENCE [LARGE SCALE GENOMIC DNA]</scope>
    <source>
        <strain evidence="1 2">JUB59</strain>
    </source>
</reference>
<comment type="caution">
    <text evidence="1">The sequence shown here is derived from an EMBL/GenBank/DDBJ whole genome shotgun (WGS) entry which is preliminary data.</text>
</comment>
<dbReference type="eggNOG" id="ENOG50347Z7">
    <property type="taxonomic scope" value="Bacteria"/>
</dbReference>
<name>G2EFP5_9FLAO</name>
<dbReference type="Proteomes" id="UP000003730">
    <property type="component" value="Unassembled WGS sequence"/>
</dbReference>
<proteinExistence type="predicted"/>
<evidence type="ECO:0000313" key="2">
    <source>
        <dbReference type="Proteomes" id="UP000003730"/>
    </source>
</evidence>
<organism evidence="1 2">
    <name type="scientific">Bizionia argentinensis JUB59</name>
    <dbReference type="NCBI Taxonomy" id="1046627"/>
    <lineage>
        <taxon>Bacteria</taxon>
        <taxon>Pseudomonadati</taxon>
        <taxon>Bacteroidota</taxon>
        <taxon>Flavobacteriia</taxon>
        <taxon>Flavobacteriales</taxon>
        <taxon>Flavobacteriaceae</taxon>
        <taxon>Bizionia</taxon>
    </lineage>
</organism>
<dbReference type="AlphaFoldDB" id="G2EFP5"/>
<keyword evidence="2" id="KW-1185">Reference proteome</keyword>
<dbReference type="RefSeq" id="WP_008638575.1">
    <property type="nucleotide sequence ID" value="NZ_AFXZ01000044.1"/>
</dbReference>
<gene>
    <name evidence="1" type="ORF">BZARG_2527</name>
</gene>
<sequence>MKIKLRYFVIFISLLVFNCKNESNKQGVNSNIELEEIEHLSEVEKTKIVSYYLINGRQLREKDFHEIIFLNDISDSVKVIHYEGKDAFFSFKFSKALNFYNANKK</sequence>
<dbReference type="EMBL" id="AFXZ01000044">
    <property type="protein sequence ID" value="EGV42750.1"/>
    <property type="molecule type" value="Genomic_DNA"/>
</dbReference>
<accession>G2EFP5</accession>
<dbReference type="OrthoDB" id="1450247at2"/>
<dbReference type="STRING" id="1046627.BZARG_2527"/>